<dbReference type="Proteomes" id="UP000828390">
    <property type="component" value="Unassembled WGS sequence"/>
</dbReference>
<proteinExistence type="predicted"/>
<keyword evidence="1" id="KW-0245">EGF-like domain</keyword>
<comment type="caution">
    <text evidence="1">Lacks conserved residue(s) required for the propagation of feature annotation.</text>
</comment>
<organism evidence="4 5">
    <name type="scientific">Dreissena polymorpha</name>
    <name type="common">Zebra mussel</name>
    <name type="synonym">Mytilus polymorpha</name>
    <dbReference type="NCBI Taxonomy" id="45954"/>
    <lineage>
        <taxon>Eukaryota</taxon>
        <taxon>Metazoa</taxon>
        <taxon>Spiralia</taxon>
        <taxon>Lophotrochozoa</taxon>
        <taxon>Mollusca</taxon>
        <taxon>Bivalvia</taxon>
        <taxon>Autobranchia</taxon>
        <taxon>Heteroconchia</taxon>
        <taxon>Euheterodonta</taxon>
        <taxon>Imparidentia</taxon>
        <taxon>Neoheterodontei</taxon>
        <taxon>Myida</taxon>
        <taxon>Dreissenoidea</taxon>
        <taxon>Dreissenidae</taxon>
        <taxon>Dreissena</taxon>
    </lineage>
</organism>
<dbReference type="EMBL" id="JAIWYP010000016">
    <property type="protein sequence ID" value="KAH3697243.1"/>
    <property type="molecule type" value="Genomic_DNA"/>
</dbReference>
<evidence type="ECO:0000259" key="3">
    <source>
        <dbReference type="PROSITE" id="PS50026"/>
    </source>
</evidence>
<gene>
    <name evidence="4" type="ORF">DPMN_084735</name>
</gene>
<evidence type="ECO:0000313" key="5">
    <source>
        <dbReference type="Proteomes" id="UP000828390"/>
    </source>
</evidence>
<feature type="disulfide bond" evidence="1">
    <location>
        <begin position="99"/>
        <end position="108"/>
    </location>
</feature>
<keyword evidence="5" id="KW-1185">Reference proteome</keyword>
<comment type="caution">
    <text evidence="4">The sequence shown here is derived from an EMBL/GenBank/DDBJ whole genome shotgun (WGS) entry which is preliminary data.</text>
</comment>
<evidence type="ECO:0000313" key="4">
    <source>
        <dbReference type="EMBL" id="KAH3697243.1"/>
    </source>
</evidence>
<evidence type="ECO:0000256" key="1">
    <source>
        <dbReference type="PROSITE-ProRule" id="PRU00076"/>
    </source>
</evidence>
<feature type="disulfide bond" evidence="1">
    <location>
        <begin position="79"/>
        <end position="96"/>
    </location>
</feature>
<feature type="domain" description="EGF-like" evidence="3">
    <location>
        <begin position="69"/>
        <end position="109"/>
    </location>
</feature>
<protein>
    <recommendedName>
        <fullName evidence="3">EGF-like domain-containing protein</fullName>
    </recommendedName>
</protein>
<dbReference type="AlphaFoldDB" id="A0A9D3YB34"/>
<dbReference type="InterPro" id="IPR000742">
    <property type="entry name" value="EGF"/>
</dbReference>
<feature type="signal peptide" evidence="2">
    <location>
        <begin position="1"/>
        <end position="22"/>
    </location>
</feature>
<feature type="chain" id="PRO_5038582306" description="EGF-like domain-containing protein" evidence="2">
    <location>
        <begin position="23"/>
        <end position="138"/>
    </location>
</feature>
<name>A0A9D3YB34_DREPO</name>
<reference evidence="4" key="2">
    <citation type="submission" date="2020-11" db="EMBL/GenBank/DDBJ databases">
        <authorList>
            <person name="McCartney M.A."/>
            <person name="Auch B."/>
            <person name="Kono T."/>
            <person name="Mallez S."/>
            <person name="Becker A."/>
            <person name="Gohl D.M."/>
            <person name="Silverstein K.A.T."/>
            <person name="Koren S."/>
            <person name="Bechman K.B."/>
            <person name="Herman A."/>
            <person name="Abrahante J.E."/>
            <person name="Garbe J."/>
        </authorList>
    </citation>
    <scope>NUCLEOTIDE SEQUENCE</scope>
    <source>
        <strain evidence="4">Duluth1</strain>
        <tissue evidence="4">Whole animal</tissue>
    </source>
</reference>
<evidence type="ECO:0000256" key="2">
    <source>
        <dbReference type="SAM" id="SignalP"/>
    </source>
</evidence>
<dbReference type="PROSITE" id="PS50026">
    <property type="entry name" value="EGF_3"/>
    <property type="match status" value="1"/>
</dbReference>
<keyword evidence="1" id="KW-1015">Disulfide bond</keyword>
<accession>A0A9D3YB34</accession>
<sequence length="138" mass="14875">MLSPIFIYGSALLLASWHFVEGQHGEKHTLVKRGAAASNCWHLCPGGDWNCPYGSCIYCPTGWTGQYCTVIDCAWSGYCNDRGTCVPTSSNTDYTCSNCASGMKGKSCHLVDCSSKVYCYNGGTCMGDVNGGTDYRCI</sequence>
<reference evidence="4" key="1">
    <citation type="journal article" date="2019" name="bioRxiv">
        <title>The Genome of the Zebra Mussel, Dreissena polymorpha: A Resource for Invasive Species Research.</title>
        <authorList>
            <person name="McCartney M.A."/>
            <person name="Auch B."/>
            <person name="Kono T."/>
            <person name="Mallez S."/>
            <person name="Zhang Y."/>
            <person name="Obille A."/>
            <person name="Becker A."/>
            <person name="Abrahante J.E."/>
            <person name="Garbe J."/>
            <person name="Badalamenti J.P."/>
            <person name="Herman A."/>
            <person name="Mangelson H."/>
            <person name="Liachko I."/>
            <person name="Sullivan S."/>
            <person name="Sone E.D."/>
            <person name="Koren S."/>
            <person name="Silverstein K.A.T."/>
            <person name="Beckman K.B."/>
            <person name="Gohl D.M."/>
        </authorList>
    </citation>
    <scope>NUCLEOTIDE SEQUENCE</scope>
    <source>
        <strain evidence="4">Duluth1</strain>
        <tissue evidence="4">Whole animal</tissue>
    </source>
</reference>
<keyword evidence="2" id="KW-0732">Signal</keyword>